<dbReference type="PANTHER" id="PTHR41775">
    <property type="entry name" value="SECRETED PROTEIN-RELATED"/>
    <property type="match status" value="1"/>
</dbReference>
<reference evidence="2" key="1">
    <citation type="submission" date="2020-10" db="EMBL/GenBank/DDBJ databases">
        <authorList>
            <person name="Gilroy R."/>
        </authorList>
    </citation>
    <scope>NUCLEOTIDE SEQUENCE</scope>
    <source>
        <strain evidence="2">14508</strain>
    </source>
</reference>
<evidence type="ECO:0000313" key="3">
    <source>
        <dbReference type="Proteomes" id="UP000886893"/>
    </source>
</evidence>
<accession>A0A9D1G8X1</accession>
<dbReference type="PROSITE" id="PS51257">
    <property type="entry name" value="PROKAR_LIPOPROTEIN"/>
    <property type="match status" value="1"/>
</dbReference>
<dbReference type="GO" id="GO:0008233">
    <property type="term" value="F:peptidase activity"/>
    <property type="evidence" value="ECO:0007669"/>
    <property type="project" value="InterPro"/>
</dbReference>
<dbReference type="Pfam" id="PF05547">
    <property type="entry name" value="Peptidase_M6"/>
    <property type="match status" value="1"/>
</dbReference>
<reference evidence="2" key="2">
    <citation type="journal article" date="2021" name="PeerJ">
        <title>Extensive microbial diversity within the chicken gut microbiome revealed by metagenomics and culture.</title>
        <authorList>
            <person name="Gilroy R."/>
            <person name="Ravi A."/>
            <person name="Getino M."/>
            <person name="Pursley I."/>
            <person name="Horton D.L."/>
            <person name="Alikhan N.F."/>
            <person name="Baker D."/>
            <person name="Gharbi K."/>
            <person name="Hall N."/>
            <person name="Watson M."/>
            <person name="Adriaenssens E.M."/>
            <person name="Foster-Nyarko E."/>
            <person name="Jarju S."/>
            <person name="Secka A."/>
            <person name="Antonio M."/>
            <person name="Oren A."/>
            <person name="Chaudhuri R.R."/>
            <person name="La Ragione R."/>
            <person name="Hildebrand F."/>
            <person name="Pallen M.J."/>
        </authorList>
    </citation>
    <scope>NUCLEOTIDE SEQUENCE</scope>
    <source>
        <strain evidence="2">14508</strain>
    </source>
</reference>
<evidence type="ECO:0000313" key="2">
    <source>
        <dbReference type="EMBL" id="HIT17866.1"/>
    </source>
</evidence>
<organism evidence="2 3">
    <name type="scientific">Candidatus Caccosoma faecigallinarum</name>
    <dbReference type="NCBI Taxonomy" id="2840720"/>
    <lineage>
        <taxon>Bacteria</taxon>
        <taxon>Bacillati</taxon>
        <taxon>Bacillota</taxon>
        <taxon>Bacillota incertae sedis</taxon>
        <taxon>Candidatus Caccosoma</taxon>
    </lineage>
</organism>
<dbReference type="InterPro" id="IPR008757">
    <property type="entry name" value="Peptidase_M6-like_domain"/>
</dbReference>
<sequence length="494" mass="55474">MKKEIILSLVALFALCSCKKDNGETKKTYTFDSTKEATYEVADTYPISLRQIKGAEKWNPMISVGNPKMLVIPVDFSDSTCDILPKGCEGTRSDIQAAFFGTEQDTVIEGQDPDGWESVKSYYYESSYGKLTIDGVVTPWYRASRTAEAYTAMSTSAASSILLEAVSWYKQYCEENELPFDFDADQDGYIDCVQMIYSVSDRYGGSETWWAYTSALRGSIANLESPEPYQYVFASQSFMYHDTHYIDAHTYIHETGHVLGLEDYYNTSDNPVLSRPNPAGKVDMMDNNVGDHCAYSKFAMQWITPKIVTGEGSITIRPMTTTGDAIIVSPQWNGTAFDEYLIIEYHRPIGLNQKDSQRQYAGAYPLVMTDNGIKVYHIDSRLLYVDAMSYEPIEYTTTFKQDAFNTTILAHSNTPDNSGEYDNRLVHLLESSGKNTFFNGGTATNETLFKEGDTFGAKEGLFDTFEFHSGKELPFVFEITSITDEEAVITFAAK</sequence>
<comment type="caution">
    <text evidence="2">The sequence shown here is derived from an EMBL/GenBank/DDBJ whole genome shotgun (WGS) entry which is preliminary data.</text>
</comment>
<dbReference type="GO" id="GO:0006508">
    <property type="term" value="P:proteolysis"/>
    <property type="evidence" value="ECO:0007669"/>
    <property type="project" value="InterPro"/>
</dbReference>
<feature type="domain" description="Peptidase M6-like" evidence="1">
    <location>
        <begin position="68"/>
        <end position="268"/>
    </location>
</feature>
<evidence type="ECO:0000259" key="1">
    <source>
        <dbReference type="Pfam" id="PF05547"/>
    </source>
</evidence>
<dbReference type="SUPFAM" id="SSF55486">
    <property type="entry name" value="Metalloproteases ('zincins'), catalytic domain"/>
    <property type="match status" value="2"/>
</dbReference>
<name>A0A9D1G8X1_9FIRM</name>
<proteinExistence type="predicted"/>
<dbReference type="PANTHER" id="PTHR41775:SF1">
    <property type="entry name" value="PEPTIDASE M6-LIKE DOMAIN-CONTAINING PROTEIN"/>
    <property type="match status" value="1"/>
</dbReference>
<protein>
    <submittedName>
        <fullName evidence="2">Immune inhibitor A</fullName>
    </submittedName>
</protein>
<gene>
    <name evidence="2" type="ORF">IAD04_05800</name>
</gene>
<dbReference type="EMBL" id="DVKI01000182">
    <property type="protein sequence ID" value="HIT17866.1"/>
    <property type="molecule type" value="Genomic_DNA"/>
</dbReference>
<dbReference type="Proteomes" id="UP000886893">
    <property type="component" value="Unassembled WGS sequence"/>
</dbReference>
<dbReference type="AlphaFoldDB" id="A0A9D1G8X1"/>